<feature type="region of interest" description="Disordered" evidence="1">
    <location>
        <begin position="1"/>
        <end position="27"/>
    </location>
</feature>
<dbReference type="InterPro" id="IPR050456">
    <property type="entry name" value="DeoC/FbaB_aldolase"/>
</dbReference>
<organism evidence="2">
    <name type="scientific">uncultured Desulfobacterium sp</name>
    <dbReference type="NCBI Taxonomy" id="201089"/>
    <lineage>
        <taxon>Bacteria</taxon>
        <taxon>Pseudomonadati</taxon>
        <taxon>Thermodesulfobacteriota</taxon>
        <taxon>Desulfobacteria</taxon>
        <taxon>Desulfobacterales</taxon>
        <taxon>Desulfobacteriaceae</taxon>
        <taxon>Desulfobacterium</taxon>
        <taxon>environmental samples</taxon>
    </lineage>
</organism>
<dbReference type="InterPro" id="IPR041720">
    <property type="entry name" value="FbaB-like"/>
</dbReference>
<sequence>MPDAAGLLDARDTTEMPPASKSLRGKDIKGGGNLGWGMRNRLSRLIKSDGHCQFLPIDHGYFQGPTRCLERPQETIRDLLPYADGLFVTRGMLRASIDPDIETPIILRVSGGTSVVGQDLANEVVTTSVEEMIRLNVAAVGLSIFVGTEYEKQTLKNLADLVDMCEGCGIPVMAVTAVGKELEKRTARYLALSCRIAAELGAKIVKTYYSAEDFDKVTNGCPVPVVIAGGPRCDTEMEVFDFVYDGMQKGAIGVNLGRNVWQHQHPVAMMKALNSIIHENATPRQALDLFMTVKGS</sequence>
<dbReference type="InterPro" id="IPR013785">
    <property type="entry name" value="Aldolase_TIM"/>
</dbReference>
<proteinExistence type="predicted"/>
<accession>A0A445MR49</accession>
<dbReference type="PIRSF" id="PIRSF038992">
    <property type="entry name" value="Aldolase_Ia"/>
    <property type="match status" value="1"/>
</dbReference>
<dbReference type="SUPFAM" id="SSF51569">
    <property type="entry name" value="Aldolase"/>
    <property type="match status" value="1"/>
</dbReference>
<evidence type="ECO:0000313" key="2">
    <source>
        <dbReference type="EMBL" id="SPD71923.1"/>
    </source>
</evidence>
<reference evidence="2" key="1">
    <citation type="submission" date="2018-01" db="EMBL/GenBank/DDBJ databases">
        <authorList>
            <person name="Regsiter A."/>
            <person name="William W."/>
        </authorList>
    </citation>
    <scope>NUCLEOTIDE SEQUENCE</scope>
    <source>
        <strain evidence="2">TRIP AH-1</strain>
    </source>
</reference>
<dbReference type="SMART" id="SM01133">
    <property type="entry name" value="DeoC"/>
    <property type="match status" value="1"/>
</dbReference>
<evidence type="ECO:0000256" key="1">
    <source>
        <dbReference type="SAM" id="MobiDB-lite"/>
    </source>
</evidence>
<dbReference type="CDD" id="cd00958">
    <property type="entry name" value="DhnA"/>
    <property type="match status" value="1"/>
</dbReference>
<dbReference type="EMBL" id="OJIN01000014">
    <property type="protein sequence ID" value="SPD71923.1"/>
    <property type="molecule type" value="Genomic_DNA"/>
</dbReference>
<dbReference type="NCBIfam" id="NF006081">
    <property type="entry name" value="PRK08227.1"/>
    <property type="match status" value="1"/>
</dbReference>
<dbReference type="AlphaFoldDB" id="A0A445MR49"/>
<dbReference type="PANTHER" id="PTHR47916:SF1">
    <property type="entry name" value="3-HYDROXY-5-PHOSPHONOOXYPENTANE-2,4-DIONE THIOLASE"/>
    <property type="match status" value="1"/>
</dbReference>
<dbReference type="EC" id="4.1.2.-" evidence="2"/>
<dbReference type="PANTHER" id="PTHR47916">
    <property type="entry name" value="FRUCTOSE-BISPHOSPHATE ALDOLASE CLASS 1"/>
    <property type="match status" value="1"/>
</dbReference>
<name>A0A445MR49_9BACT</name>
<dbReference type="GO" id="GO:0004332">
    <property type="term" value="F:fructose-bisphosphate aldolase activity"/>
    <property type="evidence" value="ECO:0007669"/>
    <property type="project" value="InterPro"/>
</dbReference>
<dbReference type="Pfam" id="PF01791">
    <property type="entry name" value="DeoC"/>
    <property type="match status" value="1"/>
</dbReference>
<dbReference type="InterPro" id="IPR002915">
    <property type="entry name" value="DeoC/FbaB/LacD_aldolase"/>
</dbReference>
<keyword evidence="2" id="KW-0456">Lyase</keyword>
<dbReference type="Gene3D" id="3.20.20.70">
    <property type="entry name" value="Aldolase class I"/>
    <property type="match status" value="1"/>
</dbReference>
<protein>
    <submittedName>
        <fullName evidence="2">Uncharacterized aldolase LsrF</fullName>
        <ecNumber evidence="2">4.1.2.-</ecNumber>
    </submittedName>
</protein>
<gene>
    <name evidence="2" type="primary">lsrF</name>
    <name evidence="2" type="ORF">PITCH_A1100022</name>
</gene>